<dbReference type="PANTHER" id="PTHR31145">
    <property type="entry name" value="INTEGRAL MEMBRANE PROTEIN (AFU_ORTHOLOGUE AFUA_7G01610)"/>
    <property type="match status" value="1"/>
</dbReference>
<feature type="compositionally biased region" description="Polar residues" evidence="1">
    <location>
        <begin position="840"/>
        <end position="854"/>
    </location>
</feature>
<dbReference type="GO" id="GO:0055085">
    <property type="term" value="P:transmembrane transport"/>
    <property type="evidence" value="ECO:0007669"/>
    <property type="project" value="TreeGrafter"/>
</dbReference>
<dbReference type="PANTHER" id="PTHR31145:SF6">
    <property type="entry name" value="INTEGRAL MEMBRANE PROTEIN (AFU_ORTHOLOGUE AFUA_7G01610)"/>
    <property type="match status" value="1"/>
</dbReference>
<feature type="compositionally biased region" description="Low complexity" evidence="1">
    <location>
        <begin position="98"/>
        <end position="150"/>
    </location>
</feature>
<sequence>MQLRVLALAAAAAHALTLLQTDAAAVTCPFNIQSRLASTLANPPIDTSIISSGSGSGAGESGNGDGSGTGTGSGAGTNTNVGDKDSSTDDDDSDDDGASAGVDKTPTTTPPSGTTAAPTGTTPKPSTSSAPSPGTPKPSTTPAAPSSTTPAPTPGDVNVSSILTGRRLQLGVNVNVNTTTGTVDAGVETPAPTTLLPSIDSTVSDLTGSNTTTTTGSGAGTNSTIAIVDSFTCDETFYKQWETNKITCGDTNIDVAQAVAASSCVIYSGTLGAINGTSCVSICAFPACNDGKWEYGASNGIASDVYKNVGIVNFLTPEVSASIASRIKGTAVLSGNTTMTSNQQCGYESEGSFSSCSCSALAINANKTESQIKKERAEDIVNGVISKDDTTNVGSVLGPTSSSVASVTVFMSGMAAIASSVVSSAGAASATAAVGANVAVVTVEICQFGVMINQMQLKGKSAALSIFGKKMAPSAFTFLPFGRLNDTKDAATTRRLSDDASVDRGVAQYSRTLGIREDMLFIVTLAGVVVVMAGILALFGAAYGIAGLFMNREDFLNKFFDKMIGLEVLVAILSQYTIGVTGTYQIYYSFQQDNPTDPKCILAFVAILGLALGIIVYGYFVVKRHEDDIKDVGTFTHINKKVCQRYGPIYEEYKFKNRYFFAAKMMLALLTGIATGYVGISGTMQVSIVLGVHVIFFFYLEMQRPHHSRFVQTATSFVTVMKIAVLALTFFLVNAAAATDMPSEVQNAISLAIVGLNLFVLVLLMIRSLYTFWKKYQMQRDAKYDEEESAAQEYFKDDTPQRKAGAPLKENPPYMGQNEYNNDGDDIRLRSGTHFKEGNGQYSDNYNPNGSNGAQHYIANPVQQDQYAMPVQNQYAVPVKDQYAMQPPQQQQQYNQQYEQQQYNQQYEQQHNPNQYQYPPQGQGHHVQQQQHVAYPGGQYNHPQEAPQQFAPHPNDQYHQRRNDVVEL</sequence>
<feature type="transmembrane region" description="Helical" evidence="2">
    <location>
        <begin position="684"/>
        <end position="702"/>
    </location>
</feature>
<feature type="transmembrane region" description="Helical" evidence="2">
    <location>
        <begin position="749"/>
        <end position="770"/>
    </location>
</feature>
<protein>
    <recommendedName>
        <fullName evidence="4">TRP C-terminal domain-containing protein</fullName>
    </recommendedName>
</protein>
<feature type="transmembrane region" description="Helical" evidence="2">
    <location>
        <begin position="566"/>
        <end position="589"/>
    </location>
</feature>
<feature type="compositionally biased region" description="Low complexity" evidence="1">
    <location>
        <begin position="912"/>
        <end position="933"/>
    </location>
</feature>
<feature type="domain" description="TRP C-terminal" evidence="4">
    <location>
        <begin position="497"/>
        <end position="794"/>
    </location>
</feature>
<organism evidence="5 6">
    <name type="scientific">Pythium oligandrum</name>
    <name type="common">Mycoparasitic fungus</name>
    <dbReference type="NCBI Taxonomy" id="41045"/>
    <lineage>
        <taxon>Eukaryota</taxon>
        <taxon>Sar</taxon>
        <taxon>Stramenopiles</taxon>
        <taxon>Oomycota</taxon>
        <taxon>Peronosporomycetes</taxon>
        <taxon>Pythiales</taxon>
        <taxon>Pythiaceae</taxon>
        <taxon>Pythium</taxon>
    </lineage>
</organism>
<feature type="transmembrane region" description="Helical" evidence="2">
    <location>
        <begin position="601"/>
        <end position="622"/>
    </location>
</feature>
<feature type="compositionally biased region" description="Basic and acidic residues" evidence="1">
    <location>
        <begin position="825"/>
        <end position="837"/>
    </location>
</feature>
<keyword evidence="2" id="KW-0812">Transmembrane</keyword>
<feature type="compositionally biased region" description="Basic and acidic residues" evidence="1">
    <location>
        <begin position="956"/>
        <end position="968"/>
    </location>
</feature>
<dbReference type="Pfam" id="PF06011">
    <property type="entry name" value="TRP"/>
    <property type="match status" value="1"/>
</dbReference>
<dbReference type="InterPro" id="IPR040241">
    <property type="entry name" value="TRP_Flc/Pkd2-like"/>
</dbReference>
<feature type="transmembrane region" description="Helical" evidence="2">
    <location>
        <begin position="714"/>
        <end position="737"/>
    </location>
</feature>
<keyword evidence="6" id="KW-1185">Reference proteome</keyword>
<feature type="region of interest" description="Disordered" evidence="1">
    <location>
        <begin position="789"/>
        <end position="856"/>
    </location>
</feature>
<dbReference type="GO" id="GO:0016020">
    <property type="term" value="C:membrane"/>
    <property type="evidence" value="ECO:0007669"/>
    <property type="project" value="TreeGrafter"/>
</dbReference>
<gene>
    <name evidence="5" type="ORF">Poli38472_000522</name>
</gene>
<feature type="compositionally biased region" description="Acidic residues" evidence="1">
    <location>
        <begin position="88"/>
        <end position="97"/>
    </location>
</feature>
<keyword evidence="2" id="KW-0472">Membrane</keyword>
<name>A0A8K1FEF3_PYTOL</name>
<feature type="compositionally biased region" description="Gly residues" evidence="1">
    <location>
        <begin position="54"/>
        <end position="75"/>
    </location>
</feature>
<dbReference type="OrthoDB" id="165358at2759"/>
<feature type="region of interest" description="Disordered" evidence="1">
    <location>
        <begin position="43"/>
        <end position="158"/>
    </location>
</feature>
<evidence type="ECO:0000259" key="4">
    <source>
        <dbReference type="Pfam" id="PF06011"/>
    </source>
</evidence>
<reference evidence="5" key="1">
    <citation type="submission" date="2019-03" db="EMBL/GenBank/DDBJ databases">
        <title>Long read genome sequence of the mycoparasitic Pythium oligandrum ATCC 38472 isolated from sugarbeet rhizosphere.</title>
        <authorList>
            <person name="Gaulin E."/>
        </authorList>
    </citation>
    <scope>NUCLEOTIDE SEQUENCE</scope>
    <source>
        <strain evidence="5">ATCC 38472_TT</strain>
    </source>
</reference>
<dbReference type="AlphaFoldDB" id="A0A8K1FEF3"/>
<evidence type="ECO:0000256" key="1">
    <source>
        <dbReference type="SAM" id="MobiDB-lite"/>
    </source>
</evidence>
<feature type="region of interest" description="Disordered" evidence="1">
    <location>
        <begin position="912"/>
        <end position="968"/>
    </location>
</feature>
<evidence type="ECO:0000256" key="2">
    <source>
        <dbReference type="SAM" id="Phobius"/>
    </source>
</evidence>
<evidence type="ECO:0000313" key="6">
    <source>
        <dbReference type="Proteomes" id="UP000794436"/>
    </source>
</evidence>
<feature type="transmembrane region" description="Helical" evidence="2">
    <location>
        <begin position="659"/>
        <end position="678"/>
    </location>
</feature>
<feature type="chain" id="PRO_5035446403" description="TRP C-terminal domain-containing protein" evidence="3">
    <location>
        <begin position="16"/>
        <end position="968"/>
    </location>
</feature>
<comment type="caution">
    <text evidence="5">The sequence shown here is derived from an EMBL/GenBank/DDBJ whole genome shotgun (WGS) entry which is preliminary data.</text>
</comment>
<feature type="transmembrane region" description="Helical" evidence="2">
    <location>
        <begin position="519"/>
        <end position="545"/>
    </location>
</feature>
<proteinExistence type="predicted"/>
<evidence type="ECO:0000313" key="5">
    <source>
        <dbReference type="EMBL" id="TMW60480.1"/>
    </source>
</evidence>
<accession>A0A8K1FEF3</accession>
<feature type="signal peptide" evidence="3">
    <location>
        <begin position="1"/>
        <end position="15"/>
    </location>
</feature>
<dbReference type="InterPro" id="IPR010308">
    <property type="entry name" value="TRP_C"/>
</dbReference>
<dbReference type="EMBL" id="SPLM01000108">
    <property type="protein sequence ID" value="TMW60480.1"/>
    <property type="molecule type" value="Genomic_DNA"/>
</dbReference>
<keyword evidence="2" id="KW-1133">Transmembrane helix</keyword>
<evidence type="ECO:0000256" key="3">
    <source>
        <dbReference type="SAM" id="SignalP"/>
    </source>
</evidence>
<keyword evidence="3" id="KW-0732">Signal</keyword>
<dbReference type="Proteomes" id="UP000794436">
    <property type="component" value="Unassembled WGS sequence"/>
</dbReference>